<dbReference type="Proteomes" id="UP000471501">
    <property type="component" value="Unassembled WGS sequence"/>
</dbReference>
<dbReference type="Pfam" id="PF00072">
    <property type="entry name" value="Response_reg"/>
    <property type="match status" value="1"/>
</dbReference>
<dbReference type="SUPFAM" id="SSF52172">
    <property type="entry name" value="CheY-like"/>
    <property type="match status" value="1"/>
</dbReference>
<comment type="caution">
    <text evidence="3">The sequence shown here is derived from an EMBL/GenBank/DDBJ whole genome shotgun (WGS) entry which is preliminary data.</text>
</comment>
<keyword evidence="1" id="KW-0597">Phosphoprotein</keyword>
<dbReference type="InterPro" id="IPR052893">
    <property type="entry name" value="TCS_response_regulator"/>
</dbReference>
<name>A0A6I4NFQ1_9FLAO</name>
<dbReference type="SMART" id="SM00448">
    <property type="entry name" value="REC"/>
    <property type="match status" value="1"/>
</dbReference>
<evidence type="ECO:0000259" key="2">
    <source>
        <dbReference type="PROSITE" id="PS50110"/>
    </source>
</evidence>
<evidence type="ECO:0000256" key="1">
    <source>
        <dbReference type="PROSITE-ProRule" id="PRU00169"/>
    </source>
</evidence>
<dbReference type="PANTHER" id="PTHR44520:SF2">
    <property type="entry name" value="RESPONSE REGULATOR RCP1"/>
    <property type="match status" value="1"/>
</dbReference>
<dbReference type="PROSITE" id="PS50110">
    <property type="entry name" value="RESPONSE_REGULATORY"/>
    <property type="match status" value="1"/>
</dbReference>
<accession>A0A6I4NFQ1</accession>
<feature type="modified residue" description="4-aspartylphosphate" evidence="1">
    <location>
        <position position="66"/>
    </location>
</feature>
<sequence length="152" mass="17138">MAFDNHNSQRFIYLADDDSDDREFFADALSEIDTDVILRQVPDGMHLMESLLTLCGPELPDFIFLDINMPGKSGLECLEEIKKHQGSLKEVNVVMLSTSSDPENIQRALELGATFYAVKPSCFEKLKSLLQEVLSTCLVGSLEEKKKFLLVY</sequence>
<reference evidence="3 4" key="1">
    <citation type="submission" date="2019-12" db="EMBL/GenBank/DDBJ databases">
        <authorList>
            <person name="Kim Y.S."/>
        </authorList>
    </citation>
    <scope>NUCLEOTIDE SEQUENCE [LARGE SCALE GENOMIC DNA]</scope>
    <source>
        <strain evidence="3 4">GA093</strain>
    </source>
</reference>
<dbReference type="AlphaFoldDB" id="A0A6I4NFQ1"/>
<organism evidence="3 4">
    <name type="scientific">Flavobacterium hydrocarbonoxydans</name>
    <dbReference type="NCBI Taxonomy" id="2683249"/>
    <lineage>
        <taxon>Bacteria</taxon>
        <taxon>Pseudomonadati</taxon>
        <taxon>Bacteroidota</taxon>
        <taxon>Flavobacteriia</taxon>
        <taxon>Flavobacteriales</taxon>
        <taxon>Flavobacteriaceae</taxon>
        <taxon>Flavobacterium</taxon>
    </lineage>
</organism>
<dbReference type="InterPro" id="IPR011006">
    <property type="entry name" value="CheY-like_superfamily"/>
</dbReference>
<dbReference type="EMBL" id="WSTB01000001">
    <property type="protein sequence ID" value="MWB93078.1"/>
    <property type="molecule type" value="Genomic_DNA"/>
</dbReference>
<dbReference type="InterPro" id="IPR001789">
    <property type="entry name" value="Sig_transdc_resp-reg_receiver"/>
</dbReference>
<dbReference type="RefSeq" id="WP_160373002.1">
    <property type="nucleotide sequence ID" value="NZ_WSTB01000001.1"/>
</dbReference>
<dbReference type="Gene3D" id="3.40.50.2300">
    <property type="match status" value="1"/>
</dbReference>
<keyword evidence="4" id="KW-1185">Reference proteome</keyword>
<dbReference type="PANTHER" id="PTHR44520">
    <property type="entry name" value="RESPONSE REGULATOR RCP1-RELATED"/>
    <property type="match status" value="1"/>
</dbReference>
<evidence type="ECO:0000313" key="4">
    <source>
        <dbReference type="Proteomes" id="UP000471501"/>
    </source>
</evidence>
<dbReference type="GO" id="GO:0000160">
    <property type="term" value="P:phosphorelay signal transduction system"/>
    <property type="evidence" value="ECO:0007669"/>
    <property type="project" value="InterPro"/>
</dbReference>
<evidence type="ECO:0000313" key="3">
    <source>
        <dbReference type="EMBL" id="MWB93078.1"/>
    </source>
</evidence>
<gene>
    <name evidence="3" type="ORF">GON26_01790</name>
</gene>
<protein>
    <submittedName>
        <fullName evidence="3">Response regulator</fullName>
    </submittedName>
</protein>
<proteinExistence type="predicted"/>
<feature type="domain" description="Response regulatory" evidence="2">
    <location>
        <begin position="11"/>
        <end position="134"/>
    </location>
</feature>